<accession>A0A1B0B987</accession>
<sequence length="67" mass="7965">MKLQNNGKTKLVACNESVIIIVEYFCIQVQSFNYRYDKKTKCLNPPRTARRVENHIKGCQEERLLKY</sequence>
<evidence type="ECO:0000313" key="2">
    <source>
        <dbReference type="Proteomes" id="UP000092460"/>
    </source>
</evidence>
<dbReference type="VEuPathDB" id="VectorBase:GPPI022854"/>
<dbReference type="AlphaFoldDB" id="A0A1B0B987"/>
<dbReference type="EMBL" id="JXJN01010295">
    <property type="status" value="NOT_ANNOTATED_CDS"/>
    <property type="molecule type" value="Genomic_DNA"/>
</dbReference>
<organism evidence="1 2">
    <name type="scientific">Glossina palpalis gambiensis</name>
    <dbReference type="NCBI Taxonomy" id="67801"/>
    <lineage>
        <taxon>Eukaryota</taxon>
        <taxon>Metazoa</taxon>
        <taxon>Ecdysozoa</taxon>
        <taxon>Arthropoda</taxon>
        <taxon>Hexapoda</taxon>
        <taxon>Insecta</taxon>
        <taxon>Pterygota</taxon>
        <taxon>Neoptera</taxon>
        <taxon>Endopterygota</taxon>
        <taxon>Diptera</taxon>
        <taxon>Brachycera</taxon>
        <taxon>Muscomorpha</taxon>
        <taxon>Hippoboscoidea</taxon>
        <taxon>Glossinidae</taxon>
        <taxon>Glossina</taxon>
    </lineage>
</organism>
<proteinExistence type="predicted"/>
<dbReference type="Proteomes" id="UP000092460">
    <property type="component" value="Unassembled WGS sequence"/>
</dbReference>
<keyword evidence="2" id="KW-1185">Reference proteome</keyword>
<reference evidence="2" key="1">
    <citation type="submission" date="2015-01" db="EMBL/GenBank/DDBJ databases">
        <authorList>
            <person name="Aksoy S."/>
            <person name="Warren W."/>
            <person name="Wilson R.K."/>
        </authorList>
    </citation>
    <scope>NUCLEOTIDE SEQUENCE [LARGE SCALE GENOMIC DNA]</scope>
    <source>
        <strain evidence="2">IAEA</strain>
    </source>
</reference>
<evidence type="ECO:0000313" key="1">
    <source>
        <dbReference type="EnsemblMetazoa" id="GPPI022854-PA"/>
    </source>
</evidence>
<reference evidence="1" key="2">
    <citation type="submission" date="2020-05" db="UniProtKB">
        <authorList>
            <consortium name="EnsemblMetazoa"/>
        </authorList>
    </citation>
    <scope>IDENTIFICATION</scope>
    <source>
        <strain evidence="1">IAEA</strain>
    </source>
</reference>
<name>A0A1B0B987_9MUSC</name>
<protein>
    <submittedName>
        <fullName evidence="1">Uncharacterized protein</fullName>
    </submittedName>
</protein>
<dbReference type="EnsemblMetazoa" id="GPPI022854-RA">
    <property type="protein sequence ID" value="GPPI022854-PA"/>
    <property type="gene ID" value="GPPI022854"/>
</dbReference>